<keyword evidence="5" id="KW-0805">Transcription regulation</keyword>
<dbReference type="Gene3D" id="1.10.10.10">
    <property type="entry name" value="Winged helix-like DNA-binding domain superfamily/Winged helix DNA-binding domain"/>
    <property type="match status" value="1"/>
</dbReference>
<dbReference type="InterPro" id="IPR051446">
    <property type="entry name" value="HTH_trans_reg/aminotransferase"/>
</dbReference>
<sequence>MEMLSCELNRNSSVPLYEQLYLYIKKEITQGRLVYGTKLPSKRKLANFLEISQNTVETSYDQLTAEGYVEVIARKGYYVQTYEDLEYIASTDQSVKVDQQNYDDIRYNFHPSHIDTVNFPFEKWRKYFKNTMDRANHKLLLLGDNQGEYDFRCEIAHYLYHSRGVRCTPDQIIIGAGVETLLQQLVLLWGEKTVYGVEDPGYHLMLQILKNYPNKVFPLDVDEEGVDVEEITNSNIDVVYATPSHHFPYGTVLSINRRQKLLNWANDDENRFIIEDDYDSEFRYNGKTIPSLQSMDFGEKVIYLGAFSKSLMPSVRISYMVLPTTLMDIYRNKLSFYHSTVSRIDQKVLTEFMKQGDFEKHLNRMRKVYRRKLDRVLGLIKPYEDELSIIGERSGLHIVLVVKNGMDETTLVQKALNARLKIYPLSGYSIEVNHELPPRILLGFAGIPEEELEIAIMTLLSAWGYKQ</sequence>
<evidence type="ECO:0000256" key="1">
    <source>
        <dbReference type="ARBA" id="ARBA00001933"/>
    </source>
</evidence>
<dbReference type="Proteomes" id="UP001238088">
    <property type="component" value="Unassembled WGS sequence"/>
</dbReference>
<evidence type="ECO:0000256" key="7">
    <source>
        <dbReference type="ARBA" id="ARBA00023163"/>
    </source>
</evidence>
<evidence type="ECO:0000256" key="5">
    <source>
        <dbReference type="ARBA" id="ARBA00023015"/>
    </source>
</evidence>
<keyword evidence="3 9" id="KW-0808">Transferase</keyword>
<evidence type="ECO:0000313" key="9">
    <source>
        <dbReference type="EMBL" id="MDQ0269346.1"/>
    </source>
</evidence>
<dbReference type="PANTHER" id="PTHR46577:SF1">
    <property type="entry name" value="HTH-TYPE TRANSCRIPTIONAL REGULATORY PROTEIN GABR"/>
    <property type="match status" value="1"/>
</dbReference>
<evidence type="ECO:0000256" key="2">
    <source>
        <dbReference type="ARBA" id="ARBA00005384"/>
    </source>
</evidence>
<dbReference type="Pfam" id="PF00392">
    <property type="entry name" value="GntR"/>
    <property type="match status" value="1"/>
</dbReference>
<evidence type="ECO:0000256" key="4">
    <source>
        <dbReference type="ARBA" id="ARBA00022898"/>
    </source>
</evidence>
<dbReference type="CDD" id="cd00609">
    <property type="entry name" value="AAT_like"/>
    <property type="match status" value="1"/>
</dbReference>
<dbReference type="Pfam" id="PF00155">
    <property type="entry name" value="Aminotran_1_2"/>
    <property type="match status" value="1"/>
</dbReference>
<keyword evidence="10" id="KW-1185">Reference proteome</keyword>
<keyword evidence="7" id="KW-0804">Transcription</keyword>
<dbReference type="SUPFAM" id="SSF53383">
    <property type="entry name" value="PLP-dependent transferases"/>
    <property type="match status" value="1"/>
</dbReference>
<keyword evidence="4" id="KW-0663">Pyridoxal phosphate</keyword>
<comment type="caution">
    <text evidence="9">The sequence shown here is derived from an EMBL/GenBank/DDBJ whole genome shotgun (WGS) entry which is preliminary data.</text>
</comment>
<dbReference type="PANTHER" id="PTHR46577">
    <property type="entry name" value="HTH-TYPE TRANSCRIPTIONAL REGULATORY PROTEIN GABR"/>
    <property type="match status" value="1"/>
</dbReference>
<dbReference type="InterPro" id="IPR015421">
    <property type="entry name" value="PyrdxlP-dep_Trfase_major"/>
</dbReference>
<dbReference type="RefSeq" id="WP_307472851.1">
    <property type="nucleotide sequence ID" value="NZ_JAUSUB010000004.1"/>
</dbReference>
<name>A0ABU0AF53_9BACI</name>
<dbReference type="InterPro" id="IPR036390">
    <property type="entry name" value="WH_DNA-bd_sf"/>
</dbReference>
<feature type="domain" description="HTH gntR-type" evidence="8">
    <location>
        <begin position="14"/>
        <end position="82"/>
    </location>
</feature>
<keyword evidence="3 9" id="KW-0032">Aminotransferase</keyword>
<evidence type="ECO:0000313" key="10">
    <source>
        <dbReference type="Proteomes" id="UP001238088"/>
    </source>
</evidence>
<reference evidence="9 10" key="1">
    <citation type="submission" date="2023-07" db="EMBL/GenBank/DDBJ databases">
        <title>Genomic Encyclopedia of Type Strains, Phase IV (KMG-IV): sequencing the most valuable type-strain genomes for metagenomic binning, comparative biology and taxonomic classification.</title>
        <authorList>
            <person name="Goeker M."/>
        </authorList>
    </citation>
    <scope>NUCLEOTIDE SEQUENCE [LARGE SCALE GENOMIC DNA]</scope>
    <source>
        <strain evidence="9 10">DSM 23494</strain>
    </source>
</reference>
<comment type="similarity">
    <text evidence="2">In the C-terminal section; belongs to the class-I pyridoxal-phosphate-dependent aminotransferase family.</text>
</comment>
<comment type="cofactor">
    <cofactor evidence="1">
        <name>pyridoxal 5'-phosphate</name>
        <dbReference type="ChEBI" id="CHEBI:597326"/>
    </cofactor>
</comment>
<evidence type="ECO:0000256" key="6">
    <source>
        <dbReference type="ARBA" id="ARBA00023125"/>
    </source>
</evidence>
<dbReference type="InterPro" id="IPR036388">
    <property type="entry name" value="WH-like_DNA-bd_sf"/>
</dbReference>
<protein>
    <submittedName>
        <fullName evidence="9">GntR family transcriptional regulator/MocR family aminotransferase</fullName>
    </submittedName>
</protein>
<proteinExistence type="inferred from homology"/>
<accession>A0ABU0AF53</accession>
<dbReference type="Gene3D" id="3.40.640.10">
    <property type="entry name" value="Type I PLP-dependent aspartate aminotransferase-like (Major domain)"/>
    <property type="match status" value="1"/>
</dbReference>
<organism evidence="9 10">
    <name type="scientific">Cytobacillus purgationiresistens</name>
    <dbReference type="NCBI Taxonomy" id="863449"/>
    <lineage>
        <taxon>Bacteria</taxon>
        <taxon>Bacillati</taxon>
        <taxon>Bacillota</taxon>
        <taxon>Bacilli</taxon>
        <taxon>Bacillales</taxon>
        <taxon>Bacillaceae</taxon>
        <taxon>Cytobacillus</taxon>
    </lineage>
</organism>
<dbReference type="InterPro" id="IPR004839">
    <property type="entry name" value="Aminotransferase_I/II_large"/>
</dbReference>
<dbReference type="PROSITE" id="PS50949">
    <property type="entry name" value="HTH_GNTR"/>
    <property type="match status" value="1"/>
</dbReference>
<dbReference type="SUPFAM" id="SSF46785">
    <property type="entry name" value="Winged helix' DNA-binding domain"/>
    <property type="match status" value="1"/>
</dbReference>
<dbReference type="CDD" id="cd07377">
    <property type="entry name" value="WHTH_GntR"/>
    <property type="match status" value="1"/>
</dbReference>
<dbReference type="GO" id="GO:0008483">
    <property type="term" value="F:transaminase activity"/>
    <property type="evidence" value="ECO:0007669"/>
    <property type="project" value="UniProtKB-KW"/>
</dbReference>
<dbReference type="InterPro" id="IPR000524">
    <property type="entry name" value="Tscrpt_reg_HTH_GntR"/>
</dbReference>
<gene>
    <name evidence="9" type="ORF">J2S17_001217</name>
</gene>
<evidence type="ECO:0000256" key="3">
    <source>
        <dbReference type="ARBA" id="ARBA00022576"/>
    </source>
</evidence>
<dbReference type="InterPro" id="IPR015424">
    <property type="entry name" value="PyrdxlP-dep_Trfase"/>
</dbReference>
<evidence type="ECO:0000259" key="8">
    <source>
        <dbReference type="PROSITE" id="PS50949"/>
    </source>
</evidence>
<dbReference type="EMBL" id="JAUSUB010000004">
    <property type="protein sequence ID" value="MDQ0269346.1"/>
    <property type="molecule type" value="Genomic_DNA"/>
</dbReference>
<keyword evidence="6" id="KW-0238">DNA-binding</keyword>
<dbReference type="SMART" id="SM00345">
    <property type="entry name" value="HTH_GNTR"/>
    <property type="match status" value="1"/>
</dbReference>